<comment type="subunit">
    <text evidence="1">Homooctamer.</text>
</comment>
<sequence>MIDNHKIVEDILKRNQDGYDSIYFTACGGSLVDMYVSYYFLQAEAKKVTTGWYTANEFDHVTPKRLGKKSIVFVCSHSGVTPESVNAAKIAQERGATTVGLTFNNKAPLLKYSDEKIVYEWGNEKEVVNNPMAIMLDITSQLLGNIEGYDELDEFKDGFSKIDTIVDNAIEQVQPRTKAFADKYGNEKMFYILGSGPSFGHAYGFAICSLMEMQWLDAAPIHSGEYFHGPFETTDENHNYIVLKSLGRTRDLDTRALNFLHKHAKKVEVIDAKELGLDMIDSRVAEYFSPILFYTILSEYRAKLADKRNHSLDVRRYMGKVEY</sequence>
<proteinExistence type="predicted"/>
<dbReference type="GO" id="GO:0016787">
    <property type="term" value="F:hydrolase activity"/>
    <property type="evidence" value="ECO:0007669"/>
    <property type="project" value="UniProtKB-KW"/>
</dbReference>
<keyword evidence="1" id="KW-0378">Hydrolase</keyword>
<dbReference type="Gene3D" id="3.40.50.10490">
    <property type="entry name" value="Glucose-6-phosphate isomerase like protein, domain 1"/>
    <property type="match status" value="1"/>
</dbReference>
<dbReference type="InterPro" id="IPR024713">
    <property type="entry name" value="Fructosamine_deglycase_FrlB"/>
</dbReference>
<gene>
    <name evidence="3" type="ordered locus">LCRIS_01441</name>
</gene>
<dbReference type="KEGG" id="lcr:LCRIS_01441"/>
<dbReference type="CDD" id="cd05009">
    <property type="entry name" value="SIS_GlmS_GlmD_2"/>
    <property type="match status" value="1"/>
</dbReference>
<name>D5GYM9_LACCS</name>
<dbReference type="EC" id="3.5.-.-" evidence="1"/>
<reference evidence="3 4" key="1">
    <citation type="journal article" date="2010" name="J. Bacteriol.">
        <title>Genome sequence of Lactobacillus crispatus ST1.</title>
        <authorList>
            <person name="Ojala T."/>
            <person name="Kuparinen V."/>
            <person name="Koskinen J.P."/>
            <person name="Alatalo E."/>
            <person name="Holm L."/>
            <person name="Auvinen P."/>
            <person name="Edelman S."/>
            <person name="Westerlund-Wikstrom B."/>
            <person name="Korhonen T.K."/>
            <person name="Paulin L."/>
            <person name="Kankainen M."/>
        </authorList>
    </citation>
    <scope>NUCLEOTIDE SEQUENCE [LARGE SCALE GENOMIC DNA]</scope>
    <source>
        <strain evidence="3 4">ST1</strain>
    </source>
</reference>
<keyword evidence="1" id="KW-0119">Carbohydrate metabolism</keyword>
<reference key="2">
    <citation type="submission" date="2010-03" db="EMBL/GenBank/DDBJ databases">
        <title>Genome Sequence of Lactobacillus crispatus ST1.</title>
        <authorList>
            <person name="Ojala T."/>
            <person name="Kuparinen V."/>
            <person name="Koskinen J.P."/>
            <person name="Alatalo E."/>
            <person name="Holm L."/>
            <person name="Auvinen P."/>
            <person name="Edelman S."/>
            <person name="Westerlund-Wikstroem B."/>
            <person name="Korhonen T.K."/>
            <person name="Paulin L."/>
            <person name="Kankainen M."/>
        </authorList>
    </citation>
    <scope>NUCLEOTIDE SEQUENCE</scope>
    <source>
        <strain>ST1</strain>
    </source>
</reference>
<evidence type="ECO:0000256" key="1">
    <source>
        <dbReference type="PIRNR" id="PIRNR009290"/>
    </source>
</evidence>
<dbReference type="EMBL" id="FN692037">
    <property type="protein sequence ID" value="CBL50888.1"/>
    <property type="molecule type" value="Genomic_DNA"/>
</dbReference>
<organism evidence="3 4">
    <name type="scientific">Lactobacillus crispatus (strain ST1)</name>
    <dbReference type="NCBI Taxonomy" id="748671"/>
    <lineage>
        <taxon>Bacteria</taxon>
        <taxon>Bacillati</taxon>
        <taxon>Bacillota</taxon>
        <taxon>Bacilli</taxon>
        <taxon>Lactobacillales</taxon>
        <taxon>Lactobacillaceae</taxon>
        <taxon>Lactobacillus</taxon>
    </lineage>
</organism>
<dbReference type="RefSeq" id="WP_013086620.1">
    <property type="nucleotide sequence ID" value="NC_014106.1"/>
</dbReference>
<accession>D5GYM9</accession>
<dbReference type="GO" id="GO:0006002">
    <property type="term" value="P:fructose 6-phosphate metabolic process"/>
    <property type="evidence" value="ECO:0007669"/>
    <property type="project" value="TreeGrafter"/>
</dbReference>
<dbReference type="CDD" id="cd05710">
    <property type="entry name" value="SIS_1"/>
    <property type="match status" value="1"/>
</dbReference>
<dbReference type="Gene3D" id="1.10.10.2240">
    <property type="match status" value="1"/>
</dbReference>
<dbReference type="InterPro" id="IPR001347">
    <property type="entry name" value="SIS_dom"/>
</dbReference>
<evidence type="ECO:0000313" key="3">
    <source>
        <dbReference type="EMBL" id="CBL50888.1"/>
    </source>
</evidence>
<dbReference type="PROSITE" id="PS51464">
    <property type="entry name" value="SIS"/>
    <property type="match status" value="1"/>
</dbReference>
<dbReference type="GO" id="GO:0006047">
    <property type="term" value="P:UDP-N-acetylglucosamine metabolic process"/>
    <property type="evidence" value="ECO:0007669"/>
    <property type="project" value="TreeGrafter"/>
</dbReference>
<protein>
    <recommendedName>
        <fullName evidence="1">Fructosamine deglycase</fullName>
        <ecNumber evidence="1">3.5.-.-</ecNumber>
    </recommendedName>
</protein>
<dbReference type="GO" id="GO:0004360">
    <property type="term" value="F:glutamine-fructose-6-phosphate transaminase (isomerizing) activity"/>
    <property type="evidence" value="ECO:0007669"/>
    <property type="project" value="TreeGrafter"/>
</dbReference>
<dbReference type="Gene3D" id="3.40.50.12570">
    <property type="match status" value="1"/>
</dbReference>
<dbReference type="PANTHER" id="PTHR10937:SF14">
    <property type="entry name" value="FRUCTOSELYSINE 6-PHOSPHATE DEGLYCASE"/>
    <property type="match status" value="1"/>
</dbReference>
<dbReference type="PIRSF" id="PIRSF009290">
    <property type="entry name" value="FrlB"/>
    <property type="match status" value="1"/>
</dbReference>
<dbReference type="PANTHER" id="PTHR10937">
    <property type="entry name" value="GLUCOSAMINE--FRUCTOSE-6-PHOSPHATE AMINOTRANSFERASE, ISOMERIZING"/>
    <property type="match status" value="1"/>
</dbReference>
<dbReference type="GO" id="GO:0097367">
    <property type="term" value="F:carbohydrate derivative binding"/>
    <property type="evidence" value="ECO:0007669"/>
    <property type="project" value="InterPro"/>
</dbReference>
<evidence type="ECO:0000259" key="2">
    <source>
        <dbReference type="PROSITE" id="PS51464"/>
    </source>
</evidence>
<dbReference type="eggNOG" id="COG2222">
    <property type="taxonomic scope" value="Bacteria"/>
</dbReference>
<dbReference type="InterPro" id="IPR035490">
    <property type="entry name" value="GlmS/FrlB_SIS"/>
</dbReference>
<comment type="function">
    <text evidence="1">Catalyzes the conversion of a range of fructosamine 6-phosphates to glucose 6-phosphate and a free amino acid.</text>
</comment>
<dbReference type="GO" id="GO:0006487">
    <property type="term" value="P:protein N-linked glycosylation"/>
    <property type="evidence" value="ECO:0007669"/>
    <property type="project" value="TreeGrafter"/>
</dbReference>
<keyword evidence="3" id="KW-0413">Isomerase</keyword>
<dbReference type="HOGENOM" id="CLU_012520_3_0_9"/>
<dbReference type="Pfam" id="PF01380">
    <property type="entry name" value="SIS"/>
    <property type="match status" value="1"/>
</dbReference>
<dbReference type="GO" id="GO:0016853">
    <property type="term" value="F:isomerase activity"/>
    <property type="evidence" value="ECO:0007669"/>
    <property type="project" value="UniProtKB-KW"/>
</dbReference>
<evidence type="ECO:0000313" key="4">
    <source>
        <dbReference type="Proteomes" id="UP000002371"/>
    </source>
</evidence>
<dbReference type="Proteomes" id="UP000002371">
    <property type="component" value="Chromosome"/>
</dbReference>
<feature type="domain" description="SIS" evidence="2">
    <location>
        <begin position="7"/>
        <end position="149"/>
    </location>
</feature>
<dbReference type="SUPFAM" id="SSF53697">
    <property type="entry name" value="SIS domain"/>
    <property type="match status" value="1"/>
</dbReference>
<dbReference type="InterPro" id="IPR046348">
    <property type="entry name" value="SIS_dom_sf"/>
</dbReference>
<dbReference type="AlphaFoldDB" id="D5GYM9"/>
<dbReference type="InterPro" id="IPR035488">
    <property type="entry name" value="FrlB_SIS"/>
</dbReference>